<dbReference type="Proteomes" id="UP000831113">
    <property type="component" value="Chromosome"/>
</dbReference>
<evidence type="ECO:0000313" key="3">
    <source>
        <dbReference type="Proteomes" id="UP000831113"/>
    </source>
</evidence>
<evidence type="ECO:0000313" key="2">
    <source>
        <dbReference type="EMBL" id="UOG73747.1"/>
    </source>
</evidence>
<keyword evidence="1" id="KW-0732">Signal</keyword>
<accession>A0ABY4CUP1</accession>
<reference evidence="2 3" key="1">
    <citation type="submission" date="2022-03" db="EMBL/GenBank/DDBJ databases">
        <title>Hymenobactersp. isolated from the air.</title>
        <authorList>
            <person name="Won M."/>
            <person name="Kwon S.-W."/>
        </authorList>
    </citation>
    <scope>NUCLEOTIDE SEQUENCE [LARGE SCALE GENOMIC DNA]</scope>
    <source>
        <strain evidence="2 3">KACC 21982</strain>
    </source>
</reference>
<gene>
    <name evidence="2" type="ORF">MTX78_16675</name>
</gene>
<dbReference type="EMBL" id="CP094669">
    <property type="protein sequence ID" value="UOG73747.1"/>
    <property type="molecule type" value="Genomic_DNA"/>
</dbReference>
<keyword evidence="3" id="KW-1185">Reference proteome</keyword>
<dbReference type="RefSeq" id="WP_243796626.1">
    <property type="nucleotide sequence ID" value="NZ_CP094669.1"/>
</dbReference>
<name>A0ABY4CUP1_9BACT</name>
<evidence type="ECO:0000256" key="1">
    <source>
        <dbReference type="SAM" id="SignalP"/>
    </source>
</evidence>
<protein>
    <submittedName>
        <fullName evidence="2">Uncharacterized protein</fullName>
    </submittedName>
</protein>
<feature type="chain" id="PRO_5045425191" evidence="1">
    <location>
        <begin position="25"/>
        <end position="296"/>
    </location>
</feature>
<organism evidence="2 3">
    <name type="scientific">Hymenobacter tibetensis</name>
    <dbReference type="NCBI Taxonomy" id="497967"/>
    <lineage>
        <taxon>Bacteria</taxon>
        <taxon>Pseudomonadati</taxon>
        <taxon>Bacteroidota</taxon>
        <taxon>Cytophagia</taxon>
        <taxon>Cytophagales</taxon>
        <taxon>Hymenobacteraceae</taxon>
        <taxon>Hymenobacter</taxon>
    </lineage>
</organism>
<feature type="signal peptide" evidence="1">
    <location>
        <begin position="1"/>
        <end position="24"/>
    </location>
</feature>
<proteinExistence type="predicted"/>
<sequence length="296" mass="31155">MQNIYRSLLLFSLSSLSGLSVANAQSLVSGFMAGKGHGSVVVSGTVERYSSVYLAPAKIDKVPIFEEVRVSSVNLYGSYGISDKLEAVVSLPYIESKGNADEQVIKAQNYTNRRAGLQDLTVLLKGKVLSRELGTNVLDILAVLSASTPVSDYKSETGLGYIIAIGNHAKKATVSGVAHLKTVSGVFFTGQAGYSVRDNSAPNAFVAETKVGYAGPKLYVDALASFQHSDKDGTDILQPGFTGFFPATRVNFVRLGASAFRPLAKGFGLTVGVNTYVAGRNVGKSTGVSGGVAYNF</sequence>